<dbReference type="OrthoDB" id="9806902at2"/>
<organism evidence="2 3">
    <name type="scientific">Modicisalibacter ilicicola DSM 19980</name>
    <dbReference type="NCBI Taxonomy" id="1121942"/>
    <lineage>
        <taxon>Bacteria</taxon>
        <taxon>Pseudomonadati</taxon>
        <taxon>Pseudomonadota</taxon>
        <taxon>Gammaproteobacteria</taxon>
        <taxon>Oceanospirillales</taxon>
        <taxon>Halomonadaceae</taxon>
        <taxon>Modicisalibacter</taxon>
    </lineage>
</organism>
<dbReference type="RefSeq" id="WP_072825713.1">
    <property type="nucleotide sequence ID" value="NZ_FQUJ01000034.1"/>
</dbReference>
<evidence type="ECO:0000313" key="2">
    <source>
        <dbReference type="EMBL" id="SHF87601.1"/>
    </source>
</evidence>
<proteinExistence type="predicted"/>
<accession>A0A1M5F971</accession>
<evidence type="ECO:0000259" key="1">
    <source>
        <dbReference type="Pfam" id="PF12697"/>
    </source>
</evidence>
<evidence type="ECO:0000313" key="3">
    <source>
        <dbReference type="Proteomes" id="UP000184346"/>
    </source>
</evidence>
<dbReference type="STRING" id="1121942.SAMN02745148_03739"/>
<dbReference type="SUPFAM" id="SSF53474">
    <property type="entry name" value="alpha/beta-Hydrolases"/>
    <property type="match status" value="1"/>
</dbReference>
<gene>
    <name evidence="2" type="ORF">SAMN02745148_03739</name>
</gene>
<dbReference type="EMBL" id="FQUJ01000034">
    <property type="protein sequence ID" value="SHF87601.1"/>
    <property type="molecule type" value="Genomic_DNA"/>
</dbReference>
<dbReference type="Gene3D" id="3.40.50.1820">
    <property type="entry name" value="alpha/beta hydrolase"/>
    <property type="match status" value="1"/>
</dbReference>
<dbReference type="GO" id="GO:0052689">
    <property type="term" value="F:carboxylic ester hydrolase activity"/>
    <property type="evidence" value="ECO:0007669"/>
    <property type="project" value="TreeGrafter"/>
</dbReference>
<keyword evidence="3" id="KW-1185">Reference proteome</keyword>
<name>A0A1M5F971_9GAMM</name>
<dbReference type="Pfam" id="PF12697">
    <property type="entry name" value="Abhydrolase_6"/>
    <property type="match status" value="1"/>
</dbReference>
<protein>
    <submittedName>
        <fullName evidence="2">Pimeloyl-ACP methyl ester carboxylesterase</fullName>
    </submittedName>
</protein>
<dbReference type="PANTHER" id="PTHR42886">
    <property type="entry name" value="RE40534P-RELATED"/>
    <property type="match status" value="1"/>
</dbReference>
<dbReference type="InterPro" id="IPR029058">
    <property type="entry name" value="AB_hydrolase_fold"/>
</dbReference>
<dbReference type="AlphaFoldDB" id="A0A1M5F971"/>
<dbReference type="InterPro" id="IPR000073">
    <property type="entry name" value="AB_hydrolase_1"/>
</dbReference>
<reference evidence="2 3" key="1">
    <citation type="submission" date="2016-11" db="EMBL/GenBank/DDBJ databases">
        <authorList>
            <person name="Jaros S."/>
            <person name="Januszkiewicz K."/>
            <person name="Wedrychowicz H."/>
        </authorList>
    </citation>
    <scope>NUCLEOTIDE SEQUENCE [LARGE SCALE GENOMIC DNA]</scope>
    <source>
        <strain evidence="2 3">DSM 19980</strain>
    </source>
</reference>
<sequence length="253" mass="28395">MHKTLVMIHGMWGGGWYWDNYRRFFEARGYRCLTPDLRHHGMPADRAPPPELGTTSLLDYAADLEAEIRKLPEPPVLLGHSMGGLLAQILASRGCAEAAVCITPAAPAGILALRYSVLKSFFGIFTRGAFWRHAHLLAYERAVYAMMHRLPEAERRDIYARCGWESGRAMAEIGLWPLGFKGAQVDESRVNCPVLVVAASEDRITPACVVHRVARKYQPQSTYMEFTGHAHWILKEPGWEKPAAQIAAWLDVQ</sequence>
<dbReference type="Proteomes" id="UP000184346">
    <property type="component" value="Unassembled WGS sequence"/>
</dbReference>
<dbReference type="PANTHER" id="PTHR42886:SF42">
    <property type="entry name" value="ALPHA_BETA-HYDROLASES SUPERFAMILY PROTEIN"/>
    <property type="match status" value="1"/>
</dbReference>
<dbReference type="GO" id="GO:0006654">
    <property type="term" value="P:phosphatidic acid biosynthetic process"/>
    <property type="evidence" value="ECO:0007669"/>
    <property type="project" value="TreeGrafter"/>
</dbReference>
<dbReference type="GO" id="GO:0042171">
    <property type="term" value="F:lysophosphatidic acid acyltransferase activity"/>
    <property type="evidence" value="ECO:0007669"/>
    <property type="project" value="TreeGrafter"/>
</dbReference>
<dbReference type="GO" id="GO:0055088">
    <property type="term" value="P:lipid homeostasis"/>
    <property type="evidence" value="ECO:0007669"/>
    <property type="project" value="TreeGrafter"/>
</dbReference>
<feature type="domain" description="AB hydrolase-1" evidence="1">
    <location>
        <begin position="5"/>
        <end position="236"/>
    </location>
</feature>